<name>A0A0C2ZH90_9AGAM</name>
<gene>
    <name evidence="1" type="ORF">SCLCIDRAFT_1216336</name>
</gene>
<dbReference type="AlphaFoldDB" id="A0A0C2ZH90"/>
<evidence type="ECO:0000313" key="2">
    <source>
        <dbReference type="Proteomes" id="UP000053989"/>
    </source>
</evidence>
<dbReference type="HOGENOM" id="CLU_3107775_0_0_1"/>
<dbReference type="Proteomes" id="UP000053989">
    <property type="component" value="Unassembled WGS sequence"/>
</dbReference>
<organism evidence="1 2">
    <name type="scientific">Scleroderma citrinum Foug A</name>
    <dbReference type="NCBI Taxonomy" id="1036808"/>
    <lineage>
        <taxon>Eukaryota</taxon>
        <taxon>Fungi</taxon>
        <taxon>Dikarya</taxon>
        <taxon>Basidiomycota</taxon>
        <taxon>Agaricomycotina</taxon>
        <taxon>Agaricomycetes</taxon>
        <taxon>Agaricomycetidae</taxon>
        <taxon>Boletales</taxon>
        <taxon>Sclerodermatineae</taxon>
        <taxon>Sclerodermataceae</taxon>
        <taxon>Scleroderma</taxon>
    </lineage>
</organism>
<protein>
    <submittedName>
        <fullName evidence="1">Uncharacterized protein</fullName>
    </submittedName>
</protein>
<reference evidence="2" key="2">
    <citation type="submission" date="2015-01" db="EMBL/GenBank/DDBJ databases">
        <title>Evolutionary Origins and Diversification of the Mycorrhizal Mutualists.</title>
        <authorList>
            <consortium name="DOE Joint Genome Institute"/>
            <consortium name="Mycorrhizal Genomics Consortium"/>
            <person name="Kohler A."/>
            <person name="Kuo A."/>
            <person name="Nagy L.G."/>
            <person name="Floudas D."/>
            <person name="Copeland A."/>
            <person name="Barry K.W."/>
            <person name="Cichocki N."/>
            <person name="Veneault-Fourrey C."/>
            <person name="LaButti K."/>
            <person name="Lindquist E.A."/>
            <person name="Lipzen A."/>
            <person name="Lundell T."/>
            <person name="Morin E."/>
            <person name="Murat C."/>
            <person name="Riley R."/>
            <person name="Ohm R."/>
            <person name="Sun H."/>
            <person name="Tunlid A."/>
            <person name="Henrissat B."/>
            <person name="Grigoriev I.V."/>
            <person name="Hibbett D.S."/>
            <person name="Martin F."/>
        </authorList>
    </citation>
    <scope>NUCLEOTIDE SEQUENCE [LARGE SCALE GENOMIC DNA]</scope>
    <source>
        <strain evidence="2">Foug A</strain>
    </source>
</reference>
<proteinExistence type="predicted"/>
<evidence type="ECO:0000313" key="1">
    <source>
        <dbReference type="EMBL" id="KIM61023.1"/>
    </source>
</evidence>
<keyword evidence="2" id="KW-1185">Reference proteome</keyword>
<accession>A0A0C2ZH90</accession>
<reference evidence="1 2" key="1">
    <citation type="submission" date="2014-04" db="EMBL/GenBank/DDBJ databases">
        <authorList>
            <consortium name="DOE Joint Genome Institute"/>
            <person name="Kuo A."/>
            <person name="Kohler A."/>
            <person name="Nagy L.G."/>
            <person name="Floudas D."/>
            <person name="Copeland A."/>
            <person name="Barry K.W."/>
            <person name="Cichocki N."/>
            <person name="Veneault-Fourrey C."/>
            <person name="LaButti K."/>
            <person name="Lindquist E.A."/>
            <person name="Lipzen A."/>
            <person name="Lundell T."/>
            <person name="Morin E."/>
            <person name="Murat C."/>
            <person name="Sun H."/>
            <person name="Tunlid A."/>
            <person name="Henrissat B."/>
            <person name="Grigoriev I.V."/>
            <person name="Hibbett D.S."/>
            <person name="Martin F."/>
            <person name="Nordberg H.P."/>
            <person name="Cantor M.N."/>
            <person name="Hua S.X."/>
        </authorList>
    </citation>
    <scope>NUCLEOTIDE SEQUENCE [LARGE SCALE GENOMIC DNA]</scope>
    <source>
        <strain evidence="1 2">Foug A</strain>
    </source>
</reference>
<dbReference type="InParanoid" id="A0A0C2ZH90"/>
<sequence>MATEYTCKLTHRYSDRLRDLAKQAIVERQFPFPSLTLCYSLSKSCVYWHFP</sequence>
<dbReference type="EMBL" id="KN822056">
    <property type="protein sequence ID" value="KIM61023.1"/>
    <property type="molecule type" value="Genomic_DNA"/>
</dbReference>